<evidence type="ECO:0000313" key="2">
    <source>
        <dbReference type="EMBL" id="MFK2872848.1"/>
    </source>
</evidence>
<keyword evidence="1" id="KW-0812">Transmembrane</keyword>
<keyword evidence="3" id="KW-1185">Reference proteome</keyword>
<evidence type="ECO:0000313" key="3">
    <source>
        <dbReference type="Proteomes" id="UP001620405"/>
    </source>
</evidence>
<protein>
    <recommendedName>
        <fullName evidence="4">Transmembrane protein</fullName>
    </recommendedName>
</protein>
<proteinExistence type="predicted"/>
<evidence type="ECO:0008006" key="4">
    <source>
        <dbReference type="Google" id="ProtNLM"/>
    </source>
</evidence>
<comment type="caution">
    <text evidence="2">The sequence shown here is derived from an EMBL/GenBank/DDBJ whole genome shotgun (WGS) entry which is preliminary data.</text>
</comment>
<reference evidence="2 3" key="1">
    <citation type="submission" date="2020-10" db="EMBL/GenBank/DDBJ databases">
        <title>Phylogeny of dyella-like bacteria.</title>
        <authorList>
            <person name="Fu J."/>
        </authorList>
    </citation>
    <scope>NUCLEOTIDE SEQUENCE [LARGE SCALE GENOMIC DNA]</scope>
    <source>
        <strain evidence="2 3">DHOB07</strain>
    </source>
</reference>
<sequence length="112" mass="12282">MMEHDLVPLTLFVCITFGITYAIKLLVNARVRIKMLQACDSKELIESIVRGEDHLGRMASLRWGLVLLLEGLGFGAIQYSGWTTITPGAIAVLIGAFGLGSLIYFLIAQRLS</sequence>
<feature type="transmembrane region" description="Helical" evidence="1">
    <location>
        <begin position="60"/>
        <end position="79"/>
    </location>
</feature>
<feature type="transmembrane region" description="Helical" evidence="1">
    <location>
        <begin position="85"/>
        <end position="107"/>
    </location>
</feature>
<accession>A0ABW8ISD5</accession>
<dbReference type="Proteomes" id="UP001620405">
    <property type="component" value="Unassembled WGS sequence"/>
</dbReference>
<feature type="transmembrane region" description="Helical" evidence="1">
    <location>
        <begin position="6"/>
        <end position="27"/>
    </location>
</feature>
<keyword evidence="1" id="KW-1133">Transmembrane helix</keyword>
<gene>
    <name evidence="2" type="ORF">ISP13_04835</name>
</gene>
<evidence type="ECO:0000256" key="1">
    <source>
        <dbReference type="SAM" id="Phobius"/>
    </source>
</evidence>
<keyword evidence="1" id="KW-0472">Membrane</keyword>
<organism evidence="2 3">
    <name type="scientific">Dyella lipolytica</name>
    <dbReference type="NCBI Taxonomy" id="1867835"/>
    <lineage>
        <taxon>Bacteria</taxon>
        <taxon>Pseudomonadati</taxon>
        <taxon>Pseudomonadota</taxon>
        <taxon>Gammaproteobacteria</taxon>
        <taxon>Lysobacterales</taxon>
        <taxon>Rhodanobacteraceae</taxon>
        <taxon>Dyella</taxon>
    </lineage>
</organism>
<dbReference type="EMBL" id="JADIKG010000011">
    <property type="protein sequence ID" value="MFK2872848.1"/>
    <property type="molecule type" value="Genomic_DNA"/>
</dbReference>
<name>A0ABW8ISD5_9GAMM</name>